<accession>A0A951IXA7</accession>
<keyword evidence="2 5" id="KW-0812">Transmembrane</keyword>
<feature type="transmembrane region" description="Helical" evidence="5">
    <location>
        <begin position="237"/>
        <end position="254"/>
    </location>
</feature>
<gene>
    <name evidence="6" type="ORF">EGN73_08015</name>
</gene>
<evidence type="ECO:0000256" key="5">
    <source>
        <dbReference type="SAM" id="Phobius"/>
    </source>
</evidence>
<dbReference type="EMBL" id="RPHB01000003">
    <property type="protein sequence ID" value="MBW3467762.1"/>
    <property type="molecule type" value="Genomic_DNA"/>
</dbReference>
<name>A0A951IXA7_9BACT</name>
<keyword evidence="3 5" id="KW-1133">Transmembrane helix</keyword>
<feature type="transmembrane region" description="Helical" evidence="5">
    <location>
        <begin position="212"/>
        <end position="231"/>
    </location>
</feature>
<proteinExistence type="predicted"/>
<organism evidence="6 7">
    <name type="scientific">Arthrospiribacter ruber</name>
    <dbReference type="NCBI Taxonomy" id="2487934"/>
    <lineage>
        <taxon>Bacteria</taxon>
        <taxon>Pseudomonadati</taxon>
        <taxon>Bacteroidota</taxon>
        <taxon>Cytophagia</taxon>
        <taxon>Cytophagales</taxon>
        <taxon>Cyclobacteriaceae</taxon>
        <taxon>Arthrospiribacter</taxon>
    </lineage>
</organism>
<feature type="transmembrane region" description="Helical" evidence="5">
    <location>
        <begin position="108"/>
        <end position="130"/>
    </location>
</feature>
<dbReference type="AlphaFoldDB" id="A0A951IXA7"/>
<evidence type="ECO:0000256" key="3">
    <source>
        <dbReference type="ARBA" id="ARBA00022989"/>
    </source>
</evidence>
<comment type="caution">
    <text evidence="6">The sequence shown here is derived from an EMBL/GenBank/DDBJ whole genome shotgun (WGS) entry which is preliminary data.</text>
</comment>
<keyword evidence="7" id="KW-1185">Reference proteome</keyword>
<dbReference type="Proteomes" id="UP000727490">
    <property type="component" value="Unassembled WGS sequence"/>
</dbReference>
<evidence type="ECO:0000256" key="4">
    <source>
        <dbReference type="ARBA" id="ARBA00023136"/>
    </source>
</evidence>
<dbReference type="RefSeq" id="WP_219288105.1">
    <property type="nucleotide sequence ID" value="NZ_RPHB01000003.1"/>
</dbReference>
<evidence type="ECO:0008006" key="8">
    <source>
        <dbReference type="Google" id="ProtNLM"/>
    </source>
</evidence>
<feature type="transmembrane region" description="Helical" evidence="5">
    <location>
        <begin position="165"/>
        <end position="184"/>
    </location>
</feature>
<feature type="transmembrane region" description="Helical" evidence="5">
    <location>
        <begin position="80"/>
        <end position="102"/>
    </location>
</feature>
<evidence type="ECO:0000313" key="6">
    <source>
        <dbReference type="EMBL" id="MBW3467762.1"/>
    </source>
</evidence>
<comment type="subcellular location">
    <subcellularLocation>
        <location evidence="1">Membrane</location>
        <topology evidence="1">Multi-pass membrane protein</topology>
    </subcellularLocation>
</comment>
<evidence type="ECO:0000256" key="2">
    <source>
        <dbReference type="ARBA" id="ARBA00022692"/>
    </source>
</evidence>
<dbReference type="InterPro" id="IPR000537">
    <property type="entry name" value="UbiA_prenyltransferase"/>
</dbReference>
<protein>
    <recommendedName>
        <fullName evidence="8">Prenyltransferase</fullName>
    </recommendedName>
</protein>
<feature type="transmembrane region" description="Helical" evidence="5">
    <location>
        <begin position="142"/>
        <end position="159"/>
    </location>
</feature>
<feature type="transmembrane region" description="Helical" evidence="5">
    <location>
        <begin position="12"/>
        <end position="30"/>
    </location>
</feature>
<sequence>MEYFRAIFSKLNLLSVDVVLGAMAGMLFFSDLLDVYIGPAVYLLLGIAVWVVYSIDHLLDSKKLKKGNTYLPRHQFHQKNFKRIFSAVAIFALLGLIVLLFFESSKILIVPGAVLMSVVALWFFILHLTGLRASWLKEVSTAVVYVAGICLAPFAMAEAEKLNHYFWTFAVLYFFLACLNLLILSFQDAEEDRDAGFGSILTVMSKMQLKNVIVVLGILVSLVSFLLIFIFPSYYSLHAAILALIGMYHLLEFFKKGQKKETTRAKLEASFLLPFVLLVF</sequence>
<evidence type="ECO:0000256" key="1">
    <source>
        <dbReference type="ARBA" id="ARBA00004141"/>
    </source>
</evidence>
<feature type="transmembrane region" description="Helical" evidence="5">
    <location>
        <begin position="36"/>
        <end position="59"/>
    </location>
</feature>
<evidence type="ECO:0000313" key="7">
    <source>
        <dbReference type="Proteomes" id="UP000727490"/>
    </source>
</evidence>
<dbReference type="Pfam" id="PF01040">
    <property type="entry name" value="UbiA"/>
    <property type="match status" value="1"/>
</dbReference>
<keyword evidence="4 5" id="KW-0472">Membrane</keyword>
<reference evidence="6 7" key="1">
    <citation type="journal article" date="2020" name="Syst. Appl. Microbiol.">
        <title>Arthrospiribacter ruber gen. nov., sp. nov., a novel bacterium isolated from Arthrospira cultures.</title>
        <authorList>
            <person name="Waleron M."/>
            <person name="Misztak A."/>
            <person name="Waleron M.M."/>
            <person name="Furmaniak M."/>
            <person name="Mrozik A."/>
            <person name="Waleron K."/>
        </authorList>
    </citation>
    <scope>NUCLEOTIDE SEQUENCE [LARGE SCALE GENOMIC DNA]</scope>
    <source>
        <strain evidence="6 7">DPMB0001</strain>
    </source>
</reference>